<feature type="region of interest" description="Disordered" evidence="1">
    <location>
        <begin position="1"/>
        <end position="24"/>
    </location>
</feature>
<dbReference type="Pfam" id="PF00627">
    <property type="entry name" value="UBA"/>
    <property type="match status" value="2"/>
</dbReference>
<evidence type="ECO:0000256" key="1">
    <source>
        <dbReference type="SAM" id="MobiDB-lite"/>
    </source>
</evidence>
<evidence type="ECO:0000313" key="5">
    <source>
        <dbReference type="EMBL" id="CAL4807757.1"/>
    </source>
</evidence>
<name>A0A9P1GSY7_9DINO</name>
<reference evidence="4" key="2">
    <citation type="submission" date="2024-04" db="EMBL/GenBank/DDBJ databases">
        <authorList>
            <person name="Chen Y."/>
            <person name="Shah S."/>
            <person name="Dougan E. K."/>
            <person name="Thang M."/>
            <person name="Chan C."/>
        </authorList>
    </citation>
    <scope>NUCLEOTIDE SEQUENCE [LARGE SCALE GENOMIC DNA]</scope>
</reference>
<dbReference type="PANTHER" id="PTHR12948">
    <property type="entry name" value="NEDD8 ULTIMATE BUSTER-1 BS4 PROTEIN"/>
    <property type="match status" value="1"/>
</dbReference>
<protein>
    <submittedName>
        <fullName evidence="5">NEDD8 ultimate buster 1</fullName>
    </submittedName>
</protein>
<gene>
    <name evidence="3" type="ORF">C1SCF055_LOCUS44861</name>
</gene>
<dbReference type="InterPro" id="IPR009060">
    <property type="entry name" value="UBA-like_sf"/>
</dbReference>
<dbReference type="AlphaFoldDB" id="A0A9P1GSY7"/>
<sequence>MGQVVSEQCCGNNSGDAETEGTDAVPVLVPSTEIAQLTGAGDKGVSPCIPSAAKVSESKGKPKDAKTTAPAAKAPAAKESASGGGGKPPEPVAKAAKKKPAPVSTAKTVSLESLKTLTDMGFDETAATTALEAANGNIDQAVVMLSAAATAAPAERWDPGSPRAPATKPPRKRQLEALQEKVNMLTAMGFSEQQAKDSLEASGGDVESAVEILTGRAA</sequence>
<dbReference type="SMART" id="SM00165">
    <property type="entry name" value="UBA"/>
    <property type="match status" value="2"/>
</dbReference>
<comment type="caution">
    <text evidence="3">The sequence shown here is derived from an EMBL/GenBank/DDBJ whole genome shotgun (WGS) entry which is preliminary data.</text>
</comment>
<evidence type="ECO:0000313" key="6">
    <source>
        <dbReference type="Proteomes" id="UP001152797"/>
    </source>
</evidence>
<dbReference type="EMBL" id="CAMXCT010006811">
    <property type="protein sequence ID" value="CAI4020445.1"/>
    <property type="molecule type" value="Genomic_DNA"/>
</dbReference>
<dbReference type="Gene3D" id="1.10.8.10">
    <property type="entry name" value="DNA helicase RuvA subunit, C-terminal domain"/>
    <property type="match status" value="2"/>
</dbReference>
<organism evidence="3">
    <name type="scientific">Cladocopium goreaui</name>
    <dbReference type="NCBI Taxonomy" id="2562237"/>
    <lineage>
        <taxon>Eukaryota</taxon>
        <taxon>Sar</taxon>
        <taxon>Alveolata</taxon>
        <taxon>Dinophyceae</taxon>
        <taxon>Suessiales</taxon>
        <taxon>Symbiodiniaceae</taxon>
        <taxon>Cladocopium</taxon>
    </lineage>
</organism>
<dbReference type="EMBL" id="CAMXCT030006811">
    <property type="protein sequence ID" value="CAL4807757.1"/>
    <property type="molecule type" value="Genomic_DNA"/>
</dbReference>
<evidence type="ECO:0000313" key="4">
    <source>
        <dbReference type="EMBL" id="CAL1173820.1"/>
    </source>
</evidence>
<accession>A0A9P1GSY7</accession>
<evidence type="ECO:0000313" key="3">
    <source>
        <dbReference type="EMBL" id="CAI4020445.1"/>
    </source>
</evidence>
<reference evidence="3" key="1">
    <citation type="submission" date="2022-10" db="EMBL/GenBank/DDBJ databases">
        <authorList>
            <person name="Chen Y."/>
            <person name="Dougan E. K."/>
            <person name="Chan C."/>
            <person name="Rhodes N."/>
            <person name="Thang M."/>
        </authorList>
    </citation>
    <scope>NUCLEOTIDE SEQUENCE</scope>
</reference>
<dbReference type="InterPro" id="IPR015940">
    <property type="entry name" value="UBA"/>
</dbReference>
<dbReference type="EMBL" id="CAMXCT020006811">
    <property type="protein sequence ID" value="CAL1173820.1"/>
    <property type="molecule type" value="Genomic_DNA"/>
</dbReference>
<dbReference type="GO" id="GO:2000058">
    <property type="term" value="P:regulation of ubiquitin-dependent protein catabolic process"/>
    <property type="evidence" value="ECO:0007669"/>
    <property type="project" value="TreeGrafter"/>
</dbReference>
<evidence type="ECO:0000259" key="2">
    <source>
        <dbReference type="PROSITE" id="PS50030"/>
    </source>
</evidence>
<dbReference type="SUPFAM" id="SSF46934">
    <property type="entry name" value="UBA-like"/>
    <property type="match status" value="2"/>
</dbReference>
<dbReference type="Proteomes" id="UP001152797">
    <property type="component" value="Unassembled WGS sequence"/>
</dbReference>
<dbReference type="PROSITE" id="PS50030">
    <property type="entry name" value="UBA"/>
    <property type="match status" value="2"/>
</dbReference>
<feature type="region of interest" description="Disordered" evidence="1">
    <location>
        <begin position="153"/>
        <end position="173"/>
    </location>
</feature>
<feature type="compositionally biased region" description="Polar residues" evidence="1">
    <location>
        <begin position="1"/>
        <end position="16"/>
    </location>
</feature>
<dbReference type="CDD" id="cd14291">
    <property type="entry name" value="UBA1_NUB1_like"/>
    <property type="match status" value="1"/>
</dbReference>
<dbReference type="InterPro" id="IPR039749">
    <property type="entry name" value="NUB1"/>
</dbReference>
<feature type="region of interest" description="Disordered" evidence="1">
    <location>
        <begin position="37"/>
        <end position="107"/>
    </location>
</feature>
<dbReference type="PANTHER" id="PTHR12948:SF3">
    <property type="entry name" value="NEDD8 ULTIMATE BUSTER 1"/>
    <property type="match status" value="1"/>
</dbReference>
<feature type="compositionally biased region" description="Basic and acidic residues" evidence="1">
    <location>
        <begin position="56"/>
        <end position="66"/>
    </location>
</feature>
<proteinExistence type="predicted"/>
<keyword evidence="6" id="KW-1185">Reference proteome</keyword>
<feature type="domain" description="UBA" evidence="2">
    <location>
        <begin position="176"/>
        <end position="216"/>
    </location>
</feature>
<feature type="domain" description="UBA" evidence="2">
    <location>
        <begin position="108"/>
        <end position="148"/>
    </location>
</feature>
<feature type="compositionally biased region" description="Low complexity" evidence="1">
    <location>
        <begin position="67"/>
        <end position="81"/>
    </location>
</feature>